<keyword evidence="3 5" id="KW-0460">Magnesium</keyword>
<organism evidence="7 8">
    <name type="scientific">Candidatus Nitronereus thalassa</name>
    <dbReference type="NCBI Taxonomy" id="3020898"/>
    <lineage>
        <taxon>Bacteria</taxon>
        <taxon>Pseudomonadati</taxon>
        <taxon>Nitrospirota</taxon>
        <taxon>Nitrospiria</taxon>
        <taxon>Nitrospirales</taxon>
        <taxon>Nitrospiraceae</taxon>
        <taxon>Candidatus Nitronereus</taxon>
    </lineage>
</organism>
<reference evidence="7 8" key="1">
    <citation type="journal article" date="2023" name="ISME J.">
        <title>Cultivation and genomic characterization of novel and ubiquitous marine nitrite-oxidizing bacteria from the Nitrospirales.</title>
        <authorList>
            <person name="Mueller A.J."/>
            <person name="Daebeler A."/>
            <person name="Herbold C.W."/>
            <person name="Kirkegaard R.H."/>
            <person name="Daims H."/>
        </authorList>
    </citation>
    <scope>NUCLEOTIDE SEQUENCE [LARGE SCALE GENOMIC DNA]</scope>
    <source>
        <strain evidence="7 8">EB</strain>
    </source>
</reference>
<comment type="similarity">
    <text evidence="1 5">Belongs to the mandelate racemase/muconate lactonizing enzyme family.</text>
</comment>
<evidence type="ECO:0000256" key="3">
    <source>
        <dbReference type="ARBA" id="ARBA00022842"/>
    </source>
</evidence>
<dbReference type="InterPro" id="IPR029065">
    <property type="entry name" value="Enolase_C-like"/>
</dbReference>
<dbReference type="SFLD" id="SFLDF00009">
    <property type="entry name" value="o-succinylbenzoate_synthase"/>
    <property type="match status" value="1"/>
</dbReference>
<dbReference type="EMBL" id="JAQOUE010000001">
    <property type="protein sequence ID" value="MDT7041439.1"/>
    <property type="molecule type" value="Genomic_DNA"/>
</dbReference>
<dbReference type="CDD" id="cd03319">
    <property type="entry name" value="L-Ala-DL-Glu_epimerase"/>
    <property type="match status" value="1"/>
</dbReference>
<evidence type="ECO:0000259" key="6">
    <source>
        <dbReference type="SMART" id="SM00922"/>
    </source>
</evidence>
<dbReference type="InterPro" id="IPR036849">
    <property type="entry name" value="Enolase-like_C_sf"/>
</dbReference>
<dbReference type="Proteomes" id="UP001250932">
    <property type="component" value="Unassembled WGS sequence"/>
</dbReference>
<protein>
    <recommendedName>
        <fullName evidence="5">Dipeptide epimerase</fullName>
        <ecNumber evidence="5">5.1.1.-</ecNumber>
    </recommendedName>
</protein>
<comment type="caution">
    <text evidence="7">The sequence shown here is derived from an EMBL/GenBank/DDBJ whole genome shotgun (WGS) entry which is preliminary data.</text>
</comment>
<evidence type="ECO:0000256" key="2">
    <source>
        <dbReference type="ARBA" id="ARBA00022723"/>
    </source>
</evidence>
<dbReference type="InterPro" id="IPR029017">
    <property type="entry name" value="Enolase-like_N"/>
</dbReference>
<dbReference type="SUPFAM" id="SSF51604">
    <property type="entry name" value="Enolase C-terminal domain-like"/>
    <property type="match status" value="1"/>
</dbReference>
<evidence type="ECO:0000256" key="1">
    <source>
        <dbReference type="ARBA" id="ARBA00008031"/>
    </source>
</evidence>
<dbReference type="EC" id="5.1.1.-" evidence="5"/>
<dbReference type="Gene3D" id="3.30.390.10">
    <property type="entry name" value="Enolase-like, N-terminal domain"/>
    <property type="match status" value="1"/>
</dbReference>
<gene>
    <name evidence="7" type="ORF">PPG34_03705</name>
</gene>
<dbReference type="InterPro" id="IPR013342">
    <property type="entry name" value="Mandelate_racemase_C"/>
</dbReference>
<evidence type="ECO:0000256" key="5">
    <source>
        <dbReference type="RuleBase" id="RU366006"/>
    </source>
</evidence>
<comment type="cofactor">
    <cofactor evidence="5">
        <name>Mg(2+)</name>
        <dbReference type="ChEBI" id="CHEBI:18420"/>
    </cofactor>
    <text evidence="5">Binds 1 Mg(2+) ion per subunit.</text>
</comment>
<dbReference type="PANTHER" id="PTHR48073">
    <property type="entry name" value="O-SUCCINYLBENZOATE SYNTHASE-RELATED"/>
    <property type="match status" value="1"/>
</dbReference>
<dbReference type="SFLD" id="SFLDS00001">
    <property type="entry name" value="Enolase"/>
    <property type="match status" value="1"/>
</dbReference>
<sequence>MTSLDRTAITKIQLWTLDIPTTDPFVVATGQLNTAQNIIVKLTLRDGSVGFGEIAPFTDITGETVTDSLKTAQSLANSLLGTSVYQYRRLAQQFQNYAPNFPATRCGMETAVLDALCRSAGIPLWTLWGGADVRERETDITIPICNPARTLTLGQEWYERGFRLFKMKVGHDVDKDIQRIETLHQSLPDVTFLVDPNQGFTRDAAATFIEGVKKVGGIIEILEQPLPKDDLEGAAWLSQTYHIPIAADESVQTVSDAQLVIQHKAANFINLKITKSGVLETLDIVTLAKQSDLKLMIGGMLETRITMGCSFSLVLGFGGIEYLDLDTPLLLETDPVKGGYTYRCSYLQPWYNPGLGVSLPPPANSEVIQ</sequence>
<dbReference type="PANTHER" id="PTHR48073:SF2">
    <property type="entry name" value="O-SUCCINYLBENZOATE SYNTHASE"/>
    <property type="match status" value="1"/>
</dbReference>
<dbReference type="SFLD" id="SFLDG00180">
    <property type="entry name" value="muconate_cycloisomerase"/>
    <property type="match status" value="1"/>
</dbReference>
<feature type="domain" description="Mandelate racemase/muconate lactonizing enzyme C-terminal" evidence="6">
    <location>
        <begin position="147"/>
        <end position="244"/>
    </location>
</feature>
<proteinExistence type="inferred from homology"/>
<evidence type="ECO:0000256" key="4">
    <source>
        <dbReference type="ARBA" id="ARBA00023235"/>
    </source>
</evidence>
<dbReference type="InterPro" id="IPR013341">
    <property type="entry name" value="Mandelate_racemase_N_dom"/>
</dbReference>
<evidence type="ECO:0000313" key="8">
    <source>
        <dbReference type="Proteomes" id="UP001250932"/>
    </source>
</evidence>
<name>A0ABU3K505_9BACT</name>
<dbReference type="Gene3D" id="3.20.20.120">
    <property type="entry name" value="Enolase-like C-terminal domain"/>
    <property type="match status" value="1"/>
</dbReference>
<dbReference type="Pfam" id="PF02746">
    <property type="entry name" value="MR_MLE_N"/>
    <property type="match status" value="1"/>
</dbReference>
<dbReference type="SUPFAM" id="SSF54826">
    <property type="entry name" value="Enolase N-terminal domain-like"/>
    <property type="match status" value="1"/>
</dbReference>
<evidence type="ECO:0000313" key="7">
    <source>
        <dbReference type="EMBL" id="MDT7041439.1"/>
    </source>
</evidence>
<keyword evidence="2 5" id="KW-0479">Metal-binding</keyword>
<keyword evidence="4 5" id="KW-0413">Isomerase</keyword>
<dbReference type="InterPro" id="IPR034603">
    <property type="entry name" value="Dipeptide_epimerase"/>
</dbReference>
<dbReference type="SMART" id="SM00922">
    <property type="entry name" value="MR_MLE"/>
    <property type="match status" value="1"/>
</dbReference>
<dbReference type="Pfam" id="PF13378">
    <property type="entry name" value="MR_MLE_C"/>
    <property type="match status" value="1"/>
</dbReference>
<accession>A0ABU3K505</accession>
<dbReference type="RefSeq" id="WP_313831792.1">
    <property type="nucleotide sequence ID" value="NZ_JAQOUE010000001.1"/>
</dbReference>
<keyword evidence="8" id="KW-1185">Reference proteome</keyword>